<evidence type="ECO:0000256" key="1">
    <source>
        <dbReference type="SAM" id="Phobius"/>
    </source>
</evidence>
<evidence type="ECO:0008006" key="4">
    <source>
        <dbReference type="Google" id="ProtNLM"/>
    </source>
</evidence>
<evidence type="ECO:0000313" key="2">
    <source>
        <dbReference type="EMBL" id="WQQ25553.1"/>
    </source>
</evidence>
<evidence type="ECO:0000313" key="3">
    <source>
        <dbReference type="Proteomes" id="UP001327225"/>
    </source>
</evidence>
<reference evidence="3" key="1">
    <citation type="submission" date="2023-12" db="EMBL/GenBank/DDBJ databases">
        <title>Novel species in genus Nocardioides.</title>
        <authorList>
            <person name="Zhou H."/>
        </authorList>
    </citation>
    <scope>NUCLEOTIDE SEQUENCE [LARGE SCALE GENOMIC DNA]</scope>
    <source>
        <strain evidence="3">HM61</strain>
    </source>
</reference>
<organism evidence="2 3">
    <name type="scientific">Nocardioides bizhenqiangii</name>
    <dbReference type="NCBI Taxonomy" id="3095076"/>
    <lineage>
        <taxon>Bacteria</taxon>
        <taxon>Bacillati</taxon>
        <taxon>Actinomycetota</taxon>
        <taxon>Actinomycetes</taxon>
        <taxon>Propionibacteriales</taxon>
        <taxon>Nocardioidaceae</taxon>
        <taxon>Nocardioides</taxon>
    </lineage>
</organism>
<feature type="transmembrane region" description="Helical" evidence="1">
    <location>
        <begin position="162"/>
        <end position="179"/>
    </location>
</feature>
<dbReference type="Proteomes" id="UP001327225">
    <property type="component" value="Chromosome"/>
</dbReference>
<keyword evidence="1" id="KW-1133">Transmembrane helix</keyword>
<keyword evidence="3" id="KW-1185">Reference proteome</keyword>
<accession>A0ABZ0ZPZ8</accession>
<proteinExistence type="predicted"/>
<name>A0ABZ0ZPZ8_9ACTN</name>
<keyword evidence="1" id="KW-0472">Membrane</keyword>
<gene>
    <name evidence="2" type="ORF">SHK19_16480</name>
</gene>
<feature type="transmembrane region" description="Helical" evidence="1">
    <location>
        <begin position="138"/>
        <end position="156"/>
    </location>
</feature>
<sequence>MLSVLAVAVGALWVVGVTLVATQAGSDPVGAGYDAANRALTLPLLLLVGYAVLLRTSPPGASRKGPVVLVVGSVLLLAGNVLEFWMVLLSGLHTEKSAARLGEPEAFWGSFAGWMVFVLGMLVTVAAAAMLGRAIGGLRGWILVVLAIVGLSATGLWAVSPLLAGAAGLALAGWLIGLVQPRHPRAEIELDTRRRATARGSRGTRSEA</sequence>
<feature type="transmembrane region" description="Helical" evidence="1">
    <location>
        <begin position="107"/>
        <end position="131"/>
    </location>
</feature>
<keyword evidence="1" id="KW-0812">Transmembrane</keyword>
<dbReference type="RefSeq" id="WP_322456484.1">
    <property type="nucleotide sequence ID" value="NZ_CP141059.1"/>
</dbReference>
<feature type="transmembrane region" description="Helical" evidence="1">
    <location>
        <begin position="36"/>
        <end position="54"/>
    </location>
</feature>
<protein>
    <recommendedName>
        <fullName evidence="4">DUF4386 family protein</fullName>
    </recommendedName>
</protein>
<feature type="transmembrane region" description="Helical" evidence="1">
    <location>
        <begin position="66"/>
        <end position="87"/>
    </location>
</feature>
<dbReference type="EMBL" id="CP141059">
    <property type="protein sequence ID" value="WQQ25553.1"/>
    <property type="molecule type" value="Genomic_DNA"/>
</dbReference>